<proteinExistence type="predicted"/>
<dbReference type="PANTHER" id="PTHR14969:SF13">
    <property type="entry name" value="AT30094P"/>
    <property type="match status" value="1"/>
</dbReference>
<feature type="transmembrane region" description="Helical" evidence="4">
    <location>
        <begin position="60"/>
        <end position="82"/>
    </location>
</feature>
<dbReference type="CDD" id="cd03385">
    <property type="entry name" value="PAP2_BcrC_like"/>
    <property type="match status" value="1"/>
</dbReference>
<keyword evidence="7" id="KW-1185">Reference proteome</keyword>
<name>A0A4P8YJ59_9ENTR</name>
<evidence type="ECO:0000256" key="4">
    <source>
        <dbReference type="SAM" id="Phobius"/>
    </source>
</evidence>
<dbReference type="Gene3D" id="1.20.144.10">
    <property type="entry name" value="Phosphatidic acid phosphatase type 2/haloperoxidase"/>
    <property type="match status" value="1"/>
</dbReference>
<dbReference type="KEGG" id="izh:FEM41_14075"/>
<gene>
    <name evidence="6" type="primary">ybjG</name>
    <name evidence="6" type="ORF">FEM41_14075</name>
</gene>
<dbReference type="AlphaFoldDB" id="A0A4P8YJ59"/>
<keyword evidence="4" id="KW-1133">Transmembrane helix</keyword>
<evidence type="ECO:0000256" key="3">
    <source>
        <dbReference type="ARBA" id="ARBA00047594"/>
    </source>
</evidence>
<feature type="domain" description="Phosphatidic acid phosphatase type 2/haloperoxidase" evidence="5">
    <location>
        <begin position="61"/>
        <end position="169"/>
    </location>
</feature>
<evidence type="ECO:0000313" key="6">
    <source>
        <dbReference type="EMBL" id="QCT20690.1"/>
    </source>
</evidence>
<keyword evidence="6" id="KW-0378">Hydrolase</keyword>
<evidence type="ECO:0000256" key="2">
    <source>
        <dbReference type="ARBA" id="ARBA00032707"/>
    </source>
</evidence>
<feature type="transmembrane region" description="Helical" evidence="4">
    <location>
        <begin position="29"/>
        <end position="48"/>
    </location>
</feature>
<dbReference type="GO" id="GO:0050380">
    <property type="term" value="F:undecaprenyl-diphosphatase activity"/>
    <property type="evidence" value="ECO:0007669"/>
    <property type="project" value="UniProtKB-EC"/>
</dbReference>
<dbReference type="PANTHER" id="PTHR14969">
    <property type="entry name" value="SPHINGOSINE-1-PHOSPHATE PHOSPHOHYDROLASE"/>
    <property type="match status" value="1"/>
</dbReference>
<dbReference type="SMART" id="SM00014">
    <property type="entry name" value="acidPPc"/>
    <property type="match status" value="1"/>
</dbReference>
<dbReference type="InterPro" id="IPR033879">
    <property type="entry name" value="UPP_Pase"/>
</dbReference>
<accession>A0A4P8YJ59</accession>
<reference evidence="6 7" key="1">
    <citation type="submission" date="2019-05" db="EMBL/GenBank/DDBJ databases">
        <title>Complete genome sequence of Izhakiella calystegiae KSNA2, an endophyte isolated from beach morning glory (Calystegia soldanella).</title>
        <authorList>
            <person name="Jiang L."/>
            <person name="Jeong J.C."/>
            <person name="Kim C.Y."/>
            <person name="Kim D.H."/>
            <person name="Kim S.W."/>
            <person name="Lee j."/>
        </authorList>
    </citation>
    <scope>NUCLEOTIDE SEQUENCE [LARGE SCALE GENOMIC DNA]</scope>
    <source>
        <strain evidence="6 7">KSNA2</strain>
    </source>
</reference>
<dbReference type="Proteomes" id="UP000302163">
    <property type="component" value="Chromosome"/>
</dbReference>
<keyword evidence="4" id="KW-0812">Transmembrane</keyword>
<organism evidence="6 7">
    <name type="scientific">Jejubacter calystegiae</name>
    <dbReference type="NCBI Taxonomy" id="2579935"/>
    <lineage>
        <taxon>Bacteria</taxon>
        <taxon>Pseudomonadati</taxon>
        <taxon>Pseudomonadota</taxon>
        <taxon>Gammaproteobacteria</taxon>
        <taxon>Enterobacterales</taxon>
        <taxon>Enterobacteriaceae</taxon>
        <taxon>Jejubacter</taxon>
    </lineage>
</organism>
<evidence type="ECO:0000259" key="5">
    <source>
        <dbReference type="SMART" id="SM00014"/>
    </source>
</evidence>
<evidence type="ECO:0000313" key="7">
    <source>
        <dbReference type="Proteomes" id="UP000302163"/>
    </source>
</evidence>
<protein>
    <recommendedName>
        <fullName evidence="1">undecaprenyl-diphosphate phosphatase</fullName>
        <ecNumber evidence="1">3.6.1.27</ecNumber>
    </recommendedName>
    <alternativeName>
        <fullName evidence="2">Undecaprenyl pyrophosphate phosphatase</fullName>
    </alternativeName>
</protein>
<feature type="transmembrane region" description="Helical" evidence="4">
    <location>
        <begin position="154"/>
        <end position="172"/>
    </location>
</feature>
<evidence type="ECO:0000256" key="1">
    <source>
        <dbReference type="ARBA" id="ARBA00012374"/>
    </source>
</evidence>
<dbReference type="NCBIfam" id="NF008813">
    <property type="entry name" value="PRK11837.1"/>
    <property type="match status" value="1"/>
</dbReference>
<dbReference type="Pfam" id="PF01569">
    <property type="entry name" value="PAP2"/>
    <property type="match status" value="1"/>
</dbReference>
<dbReference type="InterPro" id="IPR000326">
    <property type="entry name" value="PAP2/HPO"/>
</dbReference>
<feature type="transmembrane region" description="Helical" evidence="4">
    <location>
        <begin position="122"/>
        <end position="142"/>
    </location>
</feature>
<dbReference type="EC" id="3.6.1.27" evidence="1"/>
<keyword evidence="4" id="KW-0472">Membrane</keyword>
<dbReference type="RefSeq" id="WP_138096563.1">
    <property type="nucleotide sequence ID" value="NZ_CP040428.1"/>
</dbReference>
<dbReference type="OrthoDB" id="9801622at2"/>
<dbReference type="SUPFAM" id="SSF48317">
    <property type="entry name" value="Acid phosphatase/Vanadium-dependent haloperoxidase"/>
    <property type="match status" value="1"/>
</dbReference>
<dbReference type="InterPro" id="IPR036938">
    <property type="entry name" value="PAP2/HPO_sf"/>
</dbReference>
<comment type="catalytic activity">
    <reaction evidence="3">
        <text>di-trans,octa-cis-undecaprenyl diphosphate + H2O = di-trans,octa-cis-undecaprenyl phosphate + phosphate + H(+)</text>
        <dbReference type="Rhea" id="RHEA:28094"/>
        <dbReference type="ChEBI" id="CHEBI:15377"/>
        <dbReference type="ChEBI" id="CHEBI:15378"/>
        <dbReference type="ChEBI" id="CHEBI:43474"/>
        <dbReference type="ChEBI" id="CHEBI:58405"/>
        <dbReference type="ChEBI" id="CHEBI:60392"/>
        <dbReference type="EC" id="3.6.1.27"/>
    </reaction>
</comment>
<sequence length="202" mass="23011">MLEELNRSWFLLINATPNSAGWMLDSAQYIARDLILVMPALVVILWLWGRKHEVSAQRQMVLKTAIALVASLAISWCMGHLFPHARPFAIGLGHNFLYHAPDNSFPSDHGTTSFTFALAFLFWHRLWSGALLMAAAVAIAWSRVYLGVHWPMDMVGALFTSLCGCLIAQLIWNQWGSVLYQRISQLYRYCFAMPIRKGWVRN</sequence>
<dbReference type="GO" id="GO:0005886">
    <property type="term" value="C:plasma membrane"/>
    <property type="evidence" value="ECO:0007669"/>
    <property type="project" value="InterPro"/>
</dbReference>
<dbReference type="EMBL" id="CP040428">
    <property type="protein sequence ID" value="QCT20690.1"/>
    <property type="molecule type" value="Genomic_DNA"/>
</dbReference>